<dbReference type="CDD" id="cd01941">
    <property type="entry name" value="YeiC_kinase_like"/>
    <property type="match status" value="1"/>
</dbReference>
<dbReference type="PANTHER" id="PTHR42909:SF1">
    <property type="entry name" value="CARBOHYDRATE KINASE PFKB DOMAIN-CONTAINING PROTEIN"/>
    <property type="match status" value="1"/>
</dbReference>
<evidence type="ECO:0000313" key="7">
    <source>
        <dbReference type="EMBL" id="RYR14144.1"/>
    </source>
</evidence>
<keyword evidence="4" id="KW-0418">Kinase</keyword>
<proteinExistence type="inferred from homology"/>
<dbReference type="STRING" id="3818.A0A444ZIV2"/>
<dbReference type="PRINTS" id="PR00990">
    <property type="entry name" value="RIBOKINASE"/>
</dbReference>
<accession>A0A444ZIV2</accession>
<dbReference type="Pfam" id="PF00294">
    <property type="entry name" value="PfkB"/>
    <property type="match status" value="2"/>
</dbReference>
<evidence type="ECO:0000256" key="2">
    <source>
        <dbReference type="ARBA" id="ARBA00022679"/>
    </source>
</evidence>
<dbReference type="InterPro" id="IPR002173">
    <property type="entry name" value="Carboh/pur_kinase_PfkB_CS"/>
</dbReference>
<dbReference type="AlphaFoldDB" id="A0A444ZIV2"/>
<dbReference type="PROSITE" id="PS00583">
    <property type="entry name" value="PFKB_KINASES_1"/>
    <property type="match status" value="1"/>
</dbReference>
<evidence type="ECO:0000256" key="3">
    <source>
        <dbReference type="ARBA" id="ARBA00022723"/>
    </source>
</evidence>
<keyword evidence="5" id="KW-0732">Signal</keyword>
<gene>
    <name evidence="7" type="ORF">Ahy_B04g070766</name>
</gene>
<feature type="signal peptide" evidence="5">
    <location>
        <begin position="1"/>
        <end position="15"/>
    </location>
</feature>
<keyword evidence="2" id="KW-0808">Transferase</keyword>
<dbReference type="PANTHER" id="PTHR42909">
    <property type="entry name" value="ZGC:136858"/>
    <property type="match status" value="1"/>
</dbReference>
<dbReference type="InterPro" id="IPR011611">
    <property type="entry name" value="PfkB_dom"/>
</dbReference>
<dbReference type="SUPFAM" id="SSF53613">
    <property type="entry name" value="Ribokinase-like"/>
    <property type="match status" value="1"/>
</dbReference>
<protein>
    <recommendedName>
        <fullName evidence="6">Carbohydrate kinase PfkB domain-containing protein</fullName>
    </recommendedName>
</protein>
<name>A0A444ZIV2_ARAHY</name>
<reference evidence="7 8" key="1">
    <citation type="submission" date="2019-01" db="EMBL/GenBank/DDBJ databases">
        <title>Sequencing of cultivated peanut Arachis hypogaea provides insights into genome evolution and oil improvement.</title>
        <authorList>
            <person name="Chen X."/>
        </authorList>
    </citation>
    <scope>NUCLEOTIDE SEQUENCE [LARGE SCALE GENOMIC DNA]</scope>
    <source>
        <strain evidence="8">cv. Fuhuasheng</strain>
        <tissue evidence="7">Leaves</tissue>
    </source>
</reference>
<evidence type="ECO:0000256" key="5">
    <source>
        <dbReference type="SAM" id="SignalP"/>
    </source>
</evidence>
<dbReference type="InterPro" id="IPR029056">
    <property type="entry name" value="Ribokinase-like"/>
</dbReference>
<keyword evidence="8" id="KW-1185">Reference proteome</keyword>
<dbReference type="GO" id="GO:0016798">
    <property type="term" value="F:hydrolase activity, acting on glycosyl bonds"/>
    <property type="evidence" value="ECO:0007669"/>
    <property type="project" value="TreeGrafter"/>
</dbReference>
<sequence length="449" mass="48310">MVVFCCLCCKLVVKGVKLEHEDAEVVIIGGMVLDIHATPSIAAKPGTTTPGKVYYVQGGVARNVAECMSKLGAKPYMISALGFDMAGNLLLEKWKSTGLSIEGILKDKVIDTPVVCNIFDVNGEVAAGVASVQAIEKYLTPDWILHFKSTLLSAPVLMVDANLSPPSLEASCKLAADAECPVWFEPVSVTKSRRISSVAEYVTFASPNEVELIAMANALSGSEESHPLKEYHKENNQSPASSFQILKPAICVLLEKGIKVVLVTLGSNGVFLCSKGGPNCIKIPVEKTRQHGFGGELYRTVMQRFPPSSYSFSEHGRSSRLFALHLPSVPASVVRLTGAGDCLVGGTLTSISAGLDIIQSVSVGIAVAKAAVEAEANVPSAFSLATIAGKVLLVYVDTAIFMHMSNCFICCMFKTWRVNNLFMELNYLGWKLCKKYSQNFIMCTLAFNF</sequence>
<dbReference type="GO" id="GO:0046872">
    <property type="term" value="F:metal ion binding"/>
    <property type="evidence" value="ECO:0007669"/>
    <property type="project" value="UniProtKB-KW"/>
</dbReference>
<feature type="chain" id="PRO_5019429215" description="Carbohydrate kinase PfkB domain-containing protein" evidence="5">
    <location>
        <begin position="16"/>
        <end position="449"/>
    </location>
</feature>
<feature type="domain" description="Carbohydrate kinase PfkB" evidence="6">
    <location>
        <begin position="23"/>
        <end position="284"/>
    </location>
</feature>
<organism evidence="7 8">
    <name type="scientific">Arachis hypogaea</name>
    <name type="common">Peanut</name>
    <dbReference type="NCBI Taxonomy" id="3818"/>
    <lineage>
        <taxon>Eukaryota</taxon>
        <taxon>Viridiplantae</taxon>
        <taxon>Streptophyta</taxon>
        <taxon>Embryophyta</taxon>
        <taxon>Tracheophyta</taxon>
        <taxon>Spermatophyta</taxon>
        <taxon>Magnoliopsida</taxon>
        <taxon>eudicotyledons</taxon>
        <taxon>Gunneridae</taxon>
        <taxon>Pentapetalae</taxon>
        <taxon>rosids</taxon>
        <taxon>fabids</taxon>
        <taxon>Fabales</taxon>
        <taxon>Fabaceae</taxon>
        <taxon>Papilionoideae</taxon>
        <taxon>50 kb inversion clade</taxon>
        <taxon>dalbergioids sensu lato</taxon>
        <taxon>Dalbergieae</taxon>
        <taxon>Pterocarpus clade</taxon>
        <taxon>Arachis</taxon>
    </lineage>
</organism>
<keyword evidence="3" id="KW-0479">Metal-binding</keyword>
<dbReference type="GO" id="GO:0004730">
    <property type="term" value="F:pseudouridylate synthase activity"/>
    <property type="evidence" value="ECO:0007669"/>
    <property type="project" value="TreeGrafter"/>
</dbReference>
<dbReference type="GO" id="GO:0005737">
    <property type="term" value="C:cytoplasm"/>
    <property type="evidence" value="ECO:0007669"/>
    <property type="project" value="TreeGrafter"/>
</dbReference>
<dbReference type="Gene3D" id="3.40.1190.20">
    <property type="match status" value="1"/>
</dbReference>
<feature type="domain" description="Carbohydrate kinase PfkB" evidence="6">
    <location>
        <begin position="324"/>
        <end position="374"/>
    </location>
</feature>
<evidence type="ECO:0000256" key="4">
    <source>
        <dbReference type="ARBA" id="ARBA00022777"/>
    </source>
</evidence>
<evidence type="ECO:0000259" key="6">
    <source>
        <dbReference type="Pfam" id="PF00294"/>
    </source>
</evidence>
<dbReference type="Proteomes" id="UP000289738">
    <property type="component" value="Chromosome B04"/>
</dbReference>
<comment type="caution">
    <text evidence="7">The sequence shown here is derived from an EMBL/GenBank/DDBJ whole genome shotgun (WGS) entry which is preliminary data.</text>
</comment>
<comment type="similarity">
    <text evidence="1">Belongs to the carbohydrate kinase PfkB family.</text>
</comment>
<evidence type="ECO:0000313" key="8">
    <source>
        <dbReference type="Proteomes" id="UP000289738"/>
    </source>
</evidence>
<dbReference type="EMBL" id="SDMP01000014">
    <property type="protein sequence ID" value="RYR14144.1"/>
    <property type="molecule type" value="Genomic_DNA"/>
</dbReference>
<dbReference type="InterPro" id="IPR002139">
    <property type="entry name" value="Ribo/fructo_kinase"/>
</dbReference>
<dbReference type="GO" id="GO:0016301">
    <property type="term" value="F:kinase activity"/>
    <property type="evidence" value="ECO:0007669"/>
    <property type="project" value="UniProtKB-KW"/>
</dbReference>
<evidence type="ECO:0000256" key="1">
    <source>
        <dbReference type="ARBA" id="ARBA00010688"/>
    </source>
</evidence>